<evidence type="ECO:0000259" key="3">
    <source>
        <dbReference type="PROSITE" id="PS51832"/>
    </source>
</evidence>
<sequence length="760" mass="83105">MGRVCLNLGQLEDAQDHLQIAIEKAKNYPSERAQSIQATALNQLAGVQHHQGLASKALETLQNSLELSKGQNDPKGQSNCLINMANIQTTLGQYGEAIRSLSEAYSLYQKSSKDSKSEASILLNLARAHHLNNDSKLAVDVMKAAYVAARESQDGVIQSIVQLNLGTFLLELEQYKEAEVNLSTALQLNRQLGHALGEMHTLDSLGSLYEQTGKSQQASEWHRQALEIAIAIGATQGELEARLHLGRLHLKAGQFEPALAELQLALELAEKNQSPKEQATAHEALATLFEQQGDLGRSVAHLRALRQIEGELFHAERDRQTRNLTIQFEVERARHDADVYRLRTEVEHEARRTAEQLVQERTSDLARAQHEVVTRLAMAAEYRDDTTGEHTRRVGHTSGRIARALGWEEAQISVLGVAARLHDVGKIGIPDSILLKSGKLDANEYNQMQTHTLIGARILSGGRSKLLQLAEEIALTHHERWDGSGYPQGLAQEQIPLSGRIVAVADVYDALTQARPYKPAWTSQQALAEIQRQAGAHFDPAVVEAALAVLGLSEQLEVGQHSALPGNASFLEDLPMAEEDASQVLSVFEQLLIERTTELHSAREEAERMAQQLQQLALAGQPTGLGNRHAYENAVAEAILAVQEGTQQTGLAVIAVVLDTSSEGSEAVKAWAEALSQAVAGMGRLYCTHPNRFALLMTQPLQETDLEALWASAPLQAAELMPVAAHLGIAHFPEDATDAESLLRISEDRAESNRSRPPQS</sequence>
<evidence type="ECO:0000313" key="5">
    <source>
        <dbReference type="Proteomes" id="UP001589733"/>
    </source>
</evidence>
<organism evidence="4 5">
    <name type="scientific">Deinococcus oregonensis</name>
    <dbReference type="NCBI Taxonomy" id="1805970"/>
    <lineage>
        <taxon>Bacteria</taxon>
        <taxon>Thermotogati</taxon>
        <taxon>Deinococcota</taxon>
        <taxon>Deinococci</taxon>
        <taxon>Deinococcales</taxon>
        <taxon>Deinococcaceae</taxon>
        <taxon>Deinococcus</taxon>
    </lineage>
</organism>
<dbReference type="PROSITE" id="PS51832">
    <property type="entry name" value="HD_GYP"/>
    <property type="match status" value="1"/>
</dbReference>
<dbReference type="Pfam" id="PF12862">
    <property type="entry name" value="ANAPC5"/>
    <property type="match status" value="1"/>
</dbReference>
<evidence type="ECO:0000313" key="4">
    <source>
        <dbReference type="EMBL" id="MFB9994567.1"/>
    </source>
</evidence>
<dbReference type="Proteomes" id="UP001589733">
    <property type="component" value="Unassembled WGS sequence"/>
</dbReference>
<evidence type="ECO:0000259" key="2">
    <source>
        <dbReference type="PROSITE" id="PS51831"/>
    </source>
</evidence>
<dbReference type="InterPro" id="IPR003607">
    <property type="entry name" value="HD/PDEase_dom"/>
</dbReference>
<protein>
    <submittedName>
        <fullName evidence="4">HD domain-containing phosphohydrolase</fullName>
    </submittedName>
</protein>
<keyword evidence="1" id="KW-0802">TPR repeat</keyword>
<feature type="domain" description="HD-GYP" evidence="3">
    <location>
        <begin position="365"/>
        <end position="562"/>
    </location>
</feature>
<dbReference type="PROSITE" id="PS50005">
    <property type="entry name" value="TPR"/>
    <property type="match status" value="1"/>
</dbReference>
<dbReference type="InterPro" id="IPR043128">
    <property type="entry name" value="Rev_trsase/Diguanyl_cyclase"/>
</dbReference>
<dbReference type="Pfam" id="PF13424">
    <property type="entry name" value="TPR_12"/>
    <property type="match status" value="2"/>
</dbReference>
<dbReference type="InterPro" id="IPR011990">
    <property type="entry name" value="TPR-like_helical_dom_sf"/>
</dbReference>
<dbReference type="RefSeq" id="WP_380015993.1">
    <property type="nucleotide sequence ID" value="NZ_JBHLYR010000063.1"/>
</dbReference>
<keyword evidence="5" id="KW-1185">Reference proteome</keyword>
<dbReference type="Pfam" id="PF13432">
    <property type="entry name" value="TPR_16"/>
    <property type="match status" value="1"/>
</dbReference>
<name>A0ABV6B5T9_9DEIO</name>
<dbReference type="EMBL" id="JBHLYR010000063">
    <property type="protein sequence ID" value="MFB9994567.1"/>
    <property type="molecule type" value="Genomic_DNA"/>
</dbReference>
<dbReference type="Gene3D" id="1.10.3210.10">
    <property type="entry name" value="Hypothetical protein af1432"/>
    <property type="match status" value="1"/>
</dbReference>
<dbReference type="SMART" id="SM00028">
    <property type="entry name" value="TPR"/>
    <property type="match status" value="8"/>
</dbReference>
<feature type="domain" description="HD" evidence="2">
    <location>
        <begin position="387"/>
        <end position="511"/>
    </location>
</feature>
<dbReference type="PANTHER" id="PTHR45228">
    <property type="entry name" value="CYCLIC DI-GMP PHOSPHODIESTERASE TM_0186-RELATED"/>
    <property type="match status" value="1"/>
</dbReference>
<dbReference type="Pfam" id="PF13487">
    <property type="entry name" value="HD_5"/>
    <property type="match status" value="1"/>
</dbReference>
<dbReference type="InterPro" id="IPR052020">
    <property type="entry name" value="Cyclic_di-GMP/3'3'-cGAMP_PDE"/>
</dbReference>
<dbReference type="SUPFAM" id="SSF48452">
    <property type="entry name" value="TPR-like"/>
    <property type="match status" value="2"/>
</dbReference>
<dbReference type="InterPro" id="IPR019734">
    <property type="entry name" value="TPR_rpt"/>
</dbReference>
<dbReference type="SMART" id="SM00267">
    <property type="entry name" value="GGDEF"/>
    <property type="match status" value="1"/>
</dbReference>
<proteinExistence type="predicted"/>
<dbReference type="SMART" id="SM00471">
    <property type="entry name" value="HDc"/>
    <property type="match status" value="1"/>
</dbReference>
<dbReference type="PROSITE" id="PS51831">
    <property type="entry name" value="HD"/>
    <property type="match status" value="1"/>
</dbReference>
<dbReference type="InterPro" id="IPR006674">
    <property type="entry name" value="HD_domain"/>
</dbReference>
<dbReference type="InterPro" id="IPR000160">
    <property type="entry name" value="GGDEF_dom"/>
</dbReference>
<gene>
    <name evidence="4" type="ORF">ACFFLM_21650</name>
</gene>
<reference evidence="4 5" key="1">
    <citation type="submission" date="2024-09" db="EMBL/GenBank/DDBJ databases">
        <authorList>
            <person name="Sun Q."/>
            <person name="Mori K."/>
        </authorList>
    </citation>
    <scope>NUCLEOTIDE SEQUENCE [LARGE SCALE GENOMIC DNA]</scope>
    <source>
        <strain evidence="4 5">JCM 13503</strain>
    </source>
</reference>
<dbReference type="Gene3D" id="1.25.40.10">
    <property type="entry name" value="Tetratricopeptide repeat domain"/>
    <property type="match status" value="2"/>
</dbReference>
<evidence type="ECO:0000256" key="1">
    <source>
        <dbReference type="PROSITE-ProRule" id="PRU00339"/>
    </source>
</evidence>
<dbReference type="SUPFAM" id="SSF109604">
    <property type="entry name" value="HD-domain/PDEase-like"/>
    <property type="match status" value="1"/>
</dbReference>
<dbReference type="InterPro" id="IPR026000">
    <property type="entry name" value="Apc5_dom"/>
</dbReference>
<dbReference type="Gene3D" id="3.30.70.270">
    <property type="match status" value="1"/>
</dbReference>
<dbReference type="InterPro" id="IPR037522">
    <property type="entry name" value="HD_GYP_dom"/>
</dbReference>
<feature type="repeat" description="TPR" evidence="1">
    <location>
        <begin position="239"/>
        <end position="272"/>
    </location>
</feature>
<dbReference type="CDD" id="cd00077">
    <property type="entry name" value="HDc"/>
    <property type="match status" value="1"/>
</dbReference>
<accession>A0ABV6B5T9</accession>
<comment type="caution">
    <text evidence="4">The sequence shown here is derived from an EMBL/GenBank/DDBJ whole genome shotgun (WGS) entry which is preliminary data.</text>
</comment>
<dbReference type="PANTHER" id="PTHR45228:SF8">
    <property type="entry name" value="TWO-COMPONENT RESPONSE REGULATOR-RELATED"/>
    <property type="match status" value="1"/>
</dbReference>